<dbReference type="Gene3D" id="3.40.50.1820">
    <property type="entry name" value="alpha/beta hydrolase"/>
    <property type="match status" value="1"/>
</dbReference>
<evidence type="ECO:0000259" key="2">
    <source>
        <dbReference type="Pfam" id="PF20434"/>
    </source>
</evidence>
<accession>D4LCM0</accession>
<sequence length="284" mass="30498">MSIQTIPLTVPYEKAGLDVAGLHPTLTAVTLDYSKEIGQKQHSAVILCPGGGYEFCSDREAEPVAMRLAGYGIQAFVLRYSVVHKPFPTALLELAAAVSYVRSHAEEYDIHPDRIAVCGFSAGGHLAASLGVFWSSNLITGVFGDPASCRPNGLILSYPVITAGQYQHAGSIDNIIGEKASPEQRQLVSLETQITPDVPPTFLWHCADDGLVPVQNSLLFLEGLSLAGVSYEAHIYPSGGHGLALADQTTAMGTWHLNPDCAEWFDLAVRWINRTLGTPRLADA</sequence>
<protein>
    <submittedName>
        <fullName evidence="3">Esterase/lipase</fullName>
        <ecNumber evidence="3">3.2.1.8</ecNumber>
    </submittedName>
</protein>
<dbReference type="PATRIC" id="fig|213810.4.peg.1129"/>
<keyword evidence="4" id="KW-1185">Reference proteome</keyword>
<dbReference type="EC" id="3.2.1.8" evidence="3"/>
<dbReference type="InterPro" id="IPR049492">
    <property type="entry name" value="BD-FAE-like_dom"/>
</dbReference>
<name>D4LCM0_RUMC1</name>
<gene>
    <name evidence="3" type="ordered locus">RUM_12320</name>
</gene>
<dbReference type="GO" id="GO:0031176">
    <property type="term" value="F:endo-1,4-beta-xylanase activity"/>
    <property type="evidence" value="ECO:0007669"/>
    <property type="project" value="UniProtKB-EC"/>
</dbReference>
<dbReference type="STRING" id="213810.RUM_12320"/>
<dbReference type="PANTHER" id="PTHR48081:SF6">
    <property type="entry name" value="PEPTIDASE S9 PROLYL OLIGOPEPTIDASE CATALYTIC DOMAIN-CONTAINING PROTEIN"/>
    <property type="match status" value="1"/>
</dbReference>
<feature type="domain" description="BD-FAE-like" evidence="2">
    <location>
        <begin position="34"/>
        <end position="222"/>
    </location>
</feature>
<keyword evidence="3" id="KW-0326">Glycosidase</keyword>
<dbReference type="BioCyc" id="RCHA213810:RUM_RS05925-MONOMER"/>
<dbReference type="InterPro" id="IPR029058">
    <property type="entry name" value="AB_hydrolase_fold"/>
</dbReference>
<dbReference type="InterPro" id="IPR050300">
    <property type="entry name" value="GDXG_lipolytic_enzyme"/>
</dbReference>
<dbReference type="EMBL" id="FP929052">
    <property type="protein sequence ID" value="CBL17365.1"/>
    <property type="molecule type" value="Genomic_DNA"/>
</dbReference>
<dbReference type="SUPFAM" id="SSF53474">
    <property type="entry name" value="alpha/beta-Hydrolases"/>
    <property type="match status" value="1"/>
</dbReference>
<dbReference type="OrthoDB" id="9794725at2"/>
<organism evidence="3 4">
    <name type="scientific">Ruminococcus champanellensis (strain DSM 18848 / JCM 17042 / KCTC 15320 / 18P13)</name>
    <dbReference type="NCBI Taxonomy" id="213810"/>
    <lineage>
        <taxon>Bacteria</taxon>
        <taxon>Bacillati</taxon>
        <taxon>Bacillota</taxon>
        <taxon>Clostridia</taxon>
        <taxon>Eubacteriales</taxon>
        <taxon>Oscillospiraceae</taxon>
        <taxon>Ruminococcus</taxon>
    </lineage>
</organism>
<dbReference type="GeneID" id="83155965"/>
<dbReference type="Pfam" id="PF20434">
    <property type="entry name" value="BD-FAE"/>
    <property type="match status" value="1"/>
</dbReference>
<keyword evidence="1 3" id="KW-0378">Hydrolase</keyword>
<reference evidence="3" key="2">
    <citation type="submission" date="2010-03" db="EMBL/GenBank/DDBJ databases">
        <authorList>
            <person name="Pajon A."/>
        </authorList>
    </citation>
    <scope>NUCLEOTIDE SEQUENCE</scope>
    <source>
        <strain evidence="3">Type strain: 18P13</strain>
    </source>
</reference>
<evidence type="ECO:0000313" key="4">
    <source>
        <dbReference type="Proteomes" id="UP000007054"/>
    </source>
</evidence>
<dbReference type="PANTHER" id="PTHR48081">
    <property type="entry name" value="AB HYDROLASE SUPERFAMILY PROTEIN C4A8.06C"/>
    <property type="match status" value="1"/>
</dbReference>
<dbReference type="RefSeq" id="WP_015558272.1">
    <property type="nucleotide sequence ID" value="NC_021039.1"/>
</dbReference>
<reference evidence="3" key="1">
    <citation type="submission" date="2010-03" db="EMBL/GenBank/DDBJ databases">
        <title>The genome sequence of Ruminococcus sp. 18P13.</title>
        <authorList>
            <consortium name="metaHIT consortium -- http://www.metahit.eu/"/>
            <person name="Pajon A."/>
            <person name="Turner K."/>
            <person name="Parkhill J."/>
            <person name="Bernalier A."/>
        </authorList>
    </citation>
    <scope>NUCLEOTIDE SEQUENCE [LARGE SCALE GENOMIC DNA]</scope>
    <source>
        <strain evidence="3">Type strain: 18P13</strain>
    </source>
</reference>
<evidence type="ECO:0000256" key="1">
    <source>
        <dbReference type="ARBA" id="ARBA00022801"/>
    </source>
</evidence>
<dbReference type="Proteomes" id="UP000007054">
    <property type="component" value="Chromosome"/>
</dbReference>
<evidence type="ECO:0000313" key="3">
    <source>
        <dbReference type="EMBL" id="CBL17365.1"/>
    </source>
</evidence>
<dbReference type="KEGG" id="rch:RUM_12320"/>
<dbReference type="AlphaFoldDB" id="D4LCM0"/>
<dbReference type="HOGENOM" id="CLU_012494_5_2_9"/>
<proteinExistence type="predicted"/>